<feature type="region of interest" description="Disordered" evidence="1">
    <location>
        <begin position="98"/>
        <end position="137"/>
    </location>
</feature>
<reference evidence="2 3" key="1">
    <citation type="journal article" date="2015" name="Proc. Natl. Acad. Sci. U.S.A.">
        <title>The resurrection genome of Boea hygrometrica: A blueprint for survival of dehydration.</title>
        <authorList>
            <person name="Xiao L."/>
            <person name="Yang G."/>
            <person name="Zhang L."/>
            <person name="Yang X."/>
            <person name="Zhao S."/>
            <person name="Ji Z."/>
            <person name="Zhou Q."/>
            <person name="Hu M."/>
            <person name="Wang Y."/>
            <person name="Chen M."/>
            <person name="Xu Y."/>
            <person name="Jin H."/>
            <person name="Xiao X."/>
            <person name="Hu G."/>
            <person name="Bao F."/>
            <person name="Hu Y."/>
            <person name="Wan P."/>
            <person name="Li L."/>
            <person name="Deng X."/>
            <person name="Kuang T."/>
            <person name="Xiang C."/>
            <person name="Zhu J.K."/>
            <person name="Oliver M.J."/>
            <person name="He Y."/>
        </authorList>
    </citation>
    <scope>NUCLEOTIDE SEQUENCE [LARGE SCALE GENOMIC DNA]</scope>
    <source>
        <strain evidence="3">cv. XS01</strain>
    </source>
</reference>
<name>A0A2Z7AD49_9LAMI</name>
<evidence type="ECO:0000256" key="1">
    <source>
        <dbReference type="SAM" id="MobiDB-lite"/>
    </source>
</evidence>
<gene>
    <name evidence="2" type="ORF">F511_26981</name>
</gene>
<evidence type="ECO:0000313" key="2">
    <source>
        <dbReference type="EMBL" id="KZV18967.1"/>
    </source>
</evidence>
<feature type="region of interest" description="Disordered" evidence="1">
    <location>
        <begin position="1"/>
        <end position="69"/>
    </location>
</feature>
<dbReference type="AlphaFoldDB" id="A0A2Z7AD49"/>
<proteinExistence type="predicted"/>
<dbReference type="EMBL" id="KV017170">
    <property type="protein sequence ID" value="KZV18967.1"/>
    <property type="molecule type" value="Genomic_DNA"/>
</dbReference>
<protein>
    <submittedName>
        <fullName evidence="2">Uncharacterized protein</fullName>
    </submittedName>
</protein>
<keyword evidence="3" id="KW-1185">Reference proteome</keyword>
<accession>A0A2Z7AD49</accession>
<sequence length="209" mass="22593">MGASTEPRPPAAAPPRNFARETRPRAAPIGAHRRTRRAPQPSASLRPAQQICTQPVGQQARGRRDHRATHDAWMVHASPVDRAIMREGGAPLSAALHGQHATNGRTAASYGRPSRAQQLAQDSLPLHGQQADTASRGPTTIVAPESRFRTCPTDHDSIGYPRMSASGESSTTMHRLLHASGSHPIRRLVTPNTSLELGWPYPHFDGSID</sequence>
<evidence type="ECO:0000313" key="3">
    <source>
        <dbReference type="Proteomes" id="UP000250235"/>
    </source>
</evidence>
<dbReference type="Proteomes" id="UP000250235">
    <property type="component" value="Unassembled WGS sequence"/>
</dbReference>
<organism evidence="2 3">
    <name type="scientific">Dorcoceras hygrometricum</name>
    <dbReference type="NCBI Taxonomy" id="472368"/>
    <lineage>
        <taxon>Eukaryota</taxon>
        <taxon>Viridiplantae</taxon>
        <taxon>Streptophyta</taxon>
        <taxon>Embryophyta</taxon>
        <taxon>Tracheophyta</taxon>
        <taxon>Spermatophyta</taxon>
        <taxon>Magnoliopsida</taxon>
        <taxon>eudicotyledons</taxon>
        <taxon>Gunneridae</taxon>
        <taxon>Pentapetalae</taxon>
        <taxon>asterids</taxon>
        <taxon>lamiids</taxon>
        <taxon>Lamiales</taxon>
        <taxon>Gesneriaceae</taxon>
        <taxon>Didymocarpoideae</taxon>
        <taxon>Trichosporeae</taxon>
        <taxon>Loxocarpinae</taxon>
        <taxon>Dorcoceras</taxon>
    </lineage>
</organism>